<dbReference type="GO" id="GO:0006811">
    <property type="term" value="P:monoatomic ion transport"/>
    <property type="evidence" value="ECO:0007669"/>
    <property type="project" value="UniProtKB-KW"/>
</dbReference>
<feature type="transmembrane region" description="Helical" evidence="10">
    <location>
        <begin position="846"/>
        <end position="869"/>
    </location>
</feature>
<dbReference type="Pfam" id="PF04039">
    <property type="entry name" value="MnhB"/>
    <property type="match status" value="1"/>
</dbReference>
<feature type="transmembrane region" description="Helical" evidence="10">
    <location>
        <begin position="132"/>
        <end position="150"/>
    </location>
</feature>
<evidence type="ECO:0000259" key="15">
    <source>
        <dbReference type="Pfam" id="PF20501"/>
    </source>
</evidence>
<evidence type="ECO:0000259" key="13">
    <source>
        <dbReference type="Pfam" id="PF04039"/>
    </source>
</evidence>
<feature type="transmembrane region" description="Helical" evidence="10">
    <location>
        <begin position="321"/>
        <end position="345"/>
    </location>
</feature>
<feature type="transmembrane region" description="Helical" evidence="10">
    <location>
        <begin position="630"/>
        <end position="650"/>
    </location>
</feature>
<comment type="caution">
    <text evidence="16">The sequence shown here is derived from an EMBL/GenBank/DDBJ whole genome shotgun (WGS) entry which is preliminary data.</text>
</comment>
<feature type="transmembrane region" description="Helical" evidence="10">
    <location>
        <begin position="606"/>
        <end position="625"/>
    </location>
</feature>
<keyword evidence="4" id="KW-1003">Cell membrane</keyword>
<dbReference type="InterPro" id="IPR001516">
    <property type="entry name" value="Proton_antipo_N"/>
</dbReference>
<keyword evidence="8 10" id="KW-0472">Membrane</keyword>
<feature type="transmembrane region" description="Helical" evidence="10">
    <location>
        <begin position="749"/>
        <end position="767"/>
    </location>
</feature>
<evidence type="ECO:0000256" key="6">
    <source>
        <dbReference type="ARBA" id="ARBA00022989"/>
    </source>
</evidence>
<dbReference type="InterPro" id="IPR050616">
    <property type="entry name" value="CPA3_Na-H_Antiporter_A"/>
</dbReference>
<proteinExistence type="predicted"/>
<feature type="transmembrane region" description="Helical" evidence="10">
    <location>
        <begin position="268"/>
        <end position="290"/>
    </location>
</feature>
<feature type="domain" description="MrpA C-terminal/MbhE" evidence="15">
    <location>
        <begin position="689"/>
        <end position="775"/>
    </location>
</feature>
<evidence type="ECO:0000313" key="17">
    <source>
        <dbReference type="Proteomes" id="UP000322165"/>
    </source>
</evidence>
<dbReference type="PANTHER" id="PTHR43373">
    <property type="entry name" value="NA(+)/H(+) ANTIPORTER SUBUNIT"/>
    <property type="match status" value="1"/>
</dbReference>
<dbReference type="GO" id="GO:0005886">
    <property type="term" value="C:plasma membrane"/>
    <property type="evidence" value="ECO:0007669"/>
    <property type="project" value="UniProtKB-SubCell"/>
</dbReference>
<dbReference type="EMBL" id="VUOD01000004">
    <property type="protein sequence ID" value="KAA2285033.1"/>
    <property type="molecule type" value="Genomic_DNA"/>
</dbReference>
<feature type="transmembrane region" description="Helical" evidence="10">
    <location>
        <begin position="241"/>
        <end position="262"/>
    </location>
</feature>
<evidence type="ECO:0000259" key="14">
    <source>
        <dbReference type="Pfam" id="PF13244"/>
    </source>
</evidence>
<dbReference type="InterPro" id="IPR001750">
    <property type="entry name" value="ND/Mrp_TM"/>
</dbReference>
<dbReference type="PRINTS" id="PR01434">
    <property type="entry name" value="NADHDHGNASE5"/>
</dbReference>
<sequence length="945" mass="101041">MLEAILAIPFVLALVLLLMPERARRLSAWLAGLAPLTGLALLAGLTPRVMEGEVVRNLRPWVPELGLALSLRLDGLAWMFAGLVLAIGGLIVLYARYYLGERDHMPRFFGYLLLFMGAMLGVVTAGNLLLLVVFWELTSISSFLLIGFWFQREDAREGARMALTLTAGGGLALLGGALLLGRIVGSFELDAVLAAGPQILASPWYPLALGLVLLAVFTKSAQFPFHFWLPHAMAAPTPVSAYLHSAAMVKVGVFLLARLHPALAGSELFFYVVSGVGATTLLVGAWNAIFQHDLKGLLAYSTISHLGLITLLFGLGTPMAVVAGLFHILNHATFKASLFMAAGIIDHETGTRDMRRLGGLRRHMPTTAALAIIASLAMAGIPLLNGFLSKEMFFAEALSIEGHAGMRWFVSIAALLYGVFGVAYSLRFVHDTFFGKGPRAVEREPHEPPRFMRLPVAVLVLLCLAVGMLPQWSIGPTLDTAVRGVLGEAVPQYSLAVWHGINTPLLMSLAGIVGGICLYFGLRRLLDLHAVVTRSLGRHLFMVNIEALFRLARRFTHTLANGSMQRSLLWLVLAAVAAAAAPLLAGEAGLLGDLGTRLAGQGAMDRLAWVLWILLVGSALATLALYRHRLIAVVVLGGAGLAVSLTFVALSAPDLALTQLLVEMVTLSLLLLGLHYLPQRSPPERSLARRLRDGGIALVAGAGVALLAYAMMTSPRDTIAGEILARSLPEAWGANVVNVILVDFRGFDTFGEITVYGIAGLVVHALLRRARMAPEKRMPGPPVPLPVPADLAQIMFPLTLVVSIFLFLRGHNAPGGGFIAGLTLAVPLLVQYVIQGAQSVESRFGFDYVRCVGAGLLVAIAGGVVPFVFGTPFLTSGHADLHLPLIGHVPLASAMVFDAGVYLVVFGGTMLILSMMGTLKPSRKLIAHRGYIDTRRRSPITGEAD</sequence>
<dbReference type="InterPro" id="IPR025383">
    <property type="entry name" value="MrpA_C/MbhD"/>
</dbReference>
<evidence type="ECO:0000256" key="1">
    <source>
        <dbReference type="ARBA" id="ARBA00004651"/>
    </source>
</evidence>
<keyword evidence="5 9" id="KW-0812">Transmembrane</keyword>
<reference evidence="16 17" key="1">
    <citation type="submission" date="2019-09" db="EMBL/GenBank/DDBJ databases">
        <title>Arenimonas chukotkensis sp. nov., a bacterium isolated from Chukotka hot spring, Arctic region, Russia.</title>
        <authorList>
            <person name="Zayulina K.S."/>
            <person name="Prokofeva M.I."/>
            <person name="Elcheninov A.G."/>
            <person name="Novikov A."/>
            <person name="Kochetkova T.V."/>
            <person name="Kublanov I.V."/>
        </authorList>
    </citation>
    <scope>NUCLEOTIDE SEQUENCE [LARGE SCALE GENOMIC DNA]</scope>
    <source>
        <strain evidence="16 17">3729k</strain>
    </source>
</reference>
<evidence type="ECO:0000256" key="10">
    <source>
        <dbReference type="SAM" id="Phobius"/>
    </source>
</evidence>
<dbReference type="AlphaFoldDB" id="A0A5B2ZBW4"/>
<feature type="transmembrane region" description="Helical" evidence="10">
    <location>
        <begin position="108"/>
        <end position="126"/>
    </location>
</feature>
<dbReference type="Proteomes" id="UP000322165">
    <property type="component" value="Unassembled WGS sequence"/>
</dbReference>
<protein>
    <submittedName>
        <fullName evidence="16">Monovalent cation/H+ antiporter subunit A</fullName>
    </submittedName>
</protein>
<keyword evidence="6 10" id="KW-1133">Transmembrane helix</keyword>
<feature type="transmembrane region" description="Helical" evidence="10">
    <location>
        <begin position="366"/>
        <end position="388"/>
    </location>
</feature>
<feature type="transmembrane region" description="Helical" evidence="10">
    <location>
        <begin position="297"/>
        <end position="315"/>
    </location>
</feature>
<dbReference type="Pfam" id="PF20501">
    <property type="entry name" value="MbhE"/>
    <property type="match status" value="1"/>
</dbReference>
<feature type="transmembrane region" description="Helical" evidence="10">
    <location>
        <begin position="656"/>
        <end position="674"/>
    </location>
</feature>
<dbReference type="InterPro" id="IPR046806">
    <property type="entry name" value="MrpA_C/MbhE"/>
</dbReference>
<feature type="transmembrane region" description="Helical" evidence="10">
    <location>
        <begin position="408"/>
        <end position="430"/>
    </location>
</feature>
<evidence type="ECO:0000256" key="5">
    <source>
        <dbReference type="ARBA" id="ARBA00022692"/>
    </source>
</evidence>
<evidence type="ECO:0000256" key="2">
    <source>
        <dbReference type="ARBA" id="ARBA00022448"/>
    </source>
</evidence>
<feature type="transmembrane region" description="Helical" evidence="10">
    <location>
        <begin position="568"/>
        <end position="586"/>
    </location>
</feature>
<dbReference type="RefSeq" id="WP_149860532.1">
    <property type="nucleotide sequence ID" value="NZ_VUOD01000004.1"/>
</dbReference>
<evidence type="ECO:0000256" key="4">
    <source>
        <dbReference type="ARBA" id="ARBA00022475"/>
    </source>
</evidence>
<feature type="transmembrane region" description="Helical" evidence="10">
    <location>
        <begin position="76"/>
        <end position="96"/>
    </location>
</feature>
<name>A0A5B2ZBW4_9GAMM</name>
<feature type="transmembrane region" description="Helical" evidence="10">
    <location>
        <begin position="501"/>
        <end position="522"/>
    </location>
</feature>
<feature type="domain" description="NADH:quinone oxidoreductase/Mrp antiporter transmembrane" evidence="11">
    <location>
        <begin position="125"/>
        <end position="406"/>
    </location>
</feature>
<feature type="transmembrane region" description="Helical" evidence="10">
    <location>
        <begin position="204"/>
        <end position="229"/>
    </location>
</feature>
<evidence type="ECO:0000259" key="11">
    <source>
        <dbReference type="Pfam" id="PF00361"/>
    </source>
</evidence>
<evidence type="ECO:0000256" key="8">
    <source>
        <dbReference type="ARBA" id="ARBA00023136"/>
    </source>
</evidence>
<feature type="transmembrane region" description="Helical" evidence="10">
    <location>
        <begin position="162"/>
        <end position="184"/>
    </location>
</feature>
<dbReference type="Pfam" id="PF00662">
    <property type="entry name" value="Proton_antipo_N"/>
    <property type="match status" value="1"/>
</dbReference>
<organism evidence="16 17">
    <name type="scientific">Arenimonas fontis</name>
    <dbReference type="NCBI Taxonomy" id="2608255"/>
    <lineage>
        <taxon>Bacteria</taxon>
        <taxon>Pseudomonadati</taxon>
        <taxon>Pseudomonadota</taxon>
        <taxon>Gammaproteobacteria</taxon>
        <taxon>Lysobacterales</taxon>
        <taxon>Lysobacteraceae</taxon>
        <taxon>Arenimonas</taxon>
    </lineage>
</organism>
<feature type="domain" description="NADH-Ubiquinone oxidoreductase (complex I) chain 5 N-terminal" evidence="12">
    <location>
        <begin position="64"/>
        <end position="109"/>
    </location>
</feature>
<evidence type="ECO:0000313" key="16">
    <source>
        <dbReference type="EMBL" id="KAA2285033.1"/>
    </source>
</evidence>
<dbReference type="NCBIfam" id="NF009288">
    <property type="entry name" value="PRK12648.1"/>
    <property type="match status" value="1"/>
</dbReference>
<dbReference type="GO" id="GO:0015297">
    <property type="term" value="F:antiporter activity"/>
    <property type="evidence" value="ECO:0007669"/>
    <property type="project" value="UniProtKB-KW"/>
</dbReference>
<evidence type="ECO:0000256" key="7">
    <source>
        <dbReference type="ARBA" id="ARBA00023065"/>
    </source>
</evidence>
<dbReference type="Pfam" id="PF00361">
    <property type="entry name" value="Proton_antipo_M"/>
    <property type="match status" value="1"/>
</dbReference>
<dbReference type="InterPro" id="IPR007182">
    <property type="entry name" value="MnhB"/>
</dbReference>
<feature type="domain" description="Na+/H+ antiporter MnhB subunit-related protein" evidence="13">
    <location>
        <begin position="791"/>
        <end position="910"/>
    </location>
</feature>
<evidence type="ECO:0000259" key="12">
    <source>
        <dbReference type="Pfam" id="PF00662"/>
    </source>
</evidence>
<evidence type="ECO:0000256" key="9">
    <source>
        <dbReference type="RuleBase" id="RU000320"/>
    </source>
</evidence>
<keyword evidence="7" id="KW-0406">Ion transport</keyword>
<keyword evidence="2" id="KW-0813">Transport</keyword>
<dbReference type="PANTHER" id="PTHR43373:SF1">
    <property type="entry name" value="NA(+)_H(+) ANTIPORTER SUBUNIT A"/>
    <property type="match status" value="1"/>
</dbReference>
<keyword evidence="3" id="KW-0050">Antiport</keyword>
<feature type="transmembrane region" description="Helical" evidence="10">
    <location>
        <begin position="695"/>
        <end position="712"/>
    </location>
</feature>
<feature type="transmembrane region" description="Helical" evidence="10">
    <location>
        <begin position="451"/>
        <end position="469"/>
    </location>
</feature>
<comment type="subcellular location">
    <subcellularLocation>
        <location evidence="1">Cell membrane</location>
        <topology evidence="1">Multi-pass membrane protein</topology>
    </subcellularLocation>
    <subcellularLocation>
        <location evidence="9">Membrane</location>
        <topology evidence="9">Multi-pass membrane protein</topology>
    </subcellularLocation>
</comment>
<gene>
    <name evidence="16" type="ORF">F0415_07260</name>
</gene>
<feature type="transmembrane region" description="Helical" evidence="10">
    <location>
        <begin position="889"/>
        <end position="913"/>
    </location>
</feature>
<keyword evidence="17" id="KW-1185">Reference proteome</keyword>
<reference evidence="16 17" key="2">
    <citation type="submission" date="2019-09" db="EMBL/GenBank/DDBJ databases">
        <authorList>
            <person name="Mazur A."/>
        </authorList>
    </citation>
    <scope>NUCLEOTIDE SEQUENCE [LARGE SCALE GENOMIC DNA]</scope>
    <source>
        <strain evidence="16 17">3729k</strain>
    </source>
</reference>
<dbReference type="Pfam" id="PF13244">
    <property type="entry name" value="MbhD"/>
    <property type="match status" value="1"/>
</dbReference>
<feature type="domain" description="MrpA C-terminal/MbhD" evidence="14">
    <location>
        <begin position="614"/>
        <end position="679"/>
    </location>
</feature>
<evidence type="ECO:0000256" key="3">
    <source>
        <dbReference type="ARBA" id="ARBA00022449"/>
    </source>
</evidence>
<accession>A0A5B2ZBW4</accession>